<dbReference type="Proteomes" id="UP000389128">
    <property type="component" value="Unassembled WGS sequence"/>
</dbReference>
<evidence type="ECO:0000313" key="2">
    <source>
        <dbReference type="Proteomes" id="UP000389128"/>
    </source>
</evidence>
<dbReference type="OrthoDB" id="7830572at2"/>
<protein>
    <recommendedName>
        <fullName evidence="3">Uracil-DNA glycosylase-like domain-containing protein</fullName>
    </recommendedName>
</protein>
<comment type="caution">
    <text evidence="1">The sequence shown here is derived from an EMBL/GenBank/DDBJ whole genome shotgun (WGS) entry which is preliminary data.</text>
</comment>
<keyword evidence="2" id="KW-1185">Reference proteome</keyword>
<dbReference type="AlphaFoldDB" id="A0A6C2CBM5"/>
<sequence length="194" mass="21603">MDNTISLPKHGRLDCSLCFNSKSSCAQDLGKWKMRKDPGAWGSQAPKYMVLGFSKGATQADIYQSGSFDDVAFGGEITRGNLTKILKAVGMLRPNESVSNRIREGEKEYHFGSLIRCSLSRLDEKESAKKGYSVYKTSGALITKSFKEIPEIITRCTNTYLSKIPESVKVIFVLGVTDAYIKGIRDRMNLRRKG</sequence>
<name>A0A6C2CBM5_9RHOO</name>
<organism evidence="1 2">
    <name type="scientific">Zoogloea oleivorans</name>
    <dbReference type="NCBI Taxonomy" id="1552750"/>
    <lineage>
        <taxon>Bacteria</taxon>
        <taxon>Pseudomonadati</taxon>
        <taxon>Pseudomonadota</taxon>
        <taxon>Betaproteobacteria</taxon>
        <taxon>Rhodocyclales</taxon>
        <taxon>Zoogloeaceae</taxon>
        <taxon>Zoogloea</taxon>
    </lineage>
</organism>
<feature type="non-terminal residue" evidence="1">
    <location>
        <position position="194"/>
    </location>
</feature>
<evidence type="ECO:0000313" key="1">
    <source>
        <dbReference type="EMBL" id="TYC51377.1"/>
    </source>
</evidence>
<dbReference type="RefSeq" id="WP_148581621.1">
    <property type="nucleotide sequence ID" value="NZ_SDKK01000042.1"/>
</dbReference>
<evidence type="ECO:0008006" key="3">
    <source>
        <dbReference type="Google" id="ProtNLM"/>
    </source>
</evidence>
<accession>A0A6C2CBM5</accession>
<dbReference type="EMBL" id="SDKK01000042">
    <property type="protein sequence ID" value="TYC51377.1"/>
    <property type="molecule type" value="Genomic_DNA"/>
</dbReference>
<gene>
    <name evidence="1" type="ORF">ETQ85_24440</name>
</gene>
<proteinExistence type="predicted"/>
<reference evidence="1 2" key="1">
    <citation type="submission" date="2019-01" db="EMBL/GenBank/DDBJ databases">
        <title>Zoogloea oleivorans genome sequencing and assembly.</title>
        <authorList>
            <person name="Tancsics A."/>
            <person name="Farkas M."/>
            <person name="Kriszt B."/>
            <person name="Maroti G."/>
            <person name="Horvath B."/>
        </authorList>
    </citation>
    <scope>NUCLEOTIDE SEQUENCE [LARGE SCALE GENOMIC DNA]</scope>
    <source>
        <strain evidence="1 2">Buc</strain>
    </source>
</reference>